<keyword evidence="6" id="KW-0808">Transferase</keyword>
<evidence type="ECO:0000256" key="7">
    <source>
        <dbReference type="ARBA" id="ARBA00022692"/>
    </source>
</evidence>
<evidence type="ECO:0000256" key="19">
    <source>
        <dbReference type="PROSITE-ProRule" id="PRU10141"/>
    </source>
</evidence>
<dbReference type="InterPro" id="IPR017441">
    <property type="entry name" value="Protein_kinase_ATP_BS"/>
</dbReference>
<reference evidence="24 25" key="1">
    <citation type="submission" date="2025-04" db="UniProtKB">
        <authorList>
            <consortium name="RefSeq"/>
        </authorList>
    </citation>
    <scope>IDENTIFICATION</scope>
</reference>
<comment type="similarity">
    <text evidence="2">Belongs to the protein kinase superfamily. Ser/Thr protein kinase family.</text>
</comment>
<dbReference type="Pfam" id="PF13855">
    <property type="entry name" value="LRR_8"/>
    <property type="match status" value="1"/>
</dbReference>
<dbReference type="Gene3D" id="3.80.10.10">
    <property type="entry name" value="Ribonuclease Inhibitor"/>
    <property type="match status" value="1"/>
</dbReference>
<comment type="catalytic activity">
    <reaction evidence="17">
        <text>L-threonyl-[protein] + ATP = O-phospho-L-threonyl-[protein] + ADP + H(+)</text>
        <dbReference type="Rhea" id="RHEA:46608"/>
        <dbReference type="Rhea" id="RHEA-COMP:11060"/>
        <dbReference type="Rhea" id="RHEA-COMP:11605"/>
        <dbReference type="ChEBI" id="CHEBI:15378"/>
        <dbReference type="ChEBI" id="CHEBI:30013"/>
        <dbReference type="ChEBI" id="CHEBI:30616"/>
        <dbReference type="ChEBI" id="CHEBI:61977"/>
        <dbReference type="ChEBI" id="CHEBI:456216"/>
        <dbReference type="EC" id="2.7.11.1"/>
    </reaction>
</comment>
<evidence type="ECO:0000256" key="14">
    <source>
        <dbReference type="ARBA" id="ARBA00023136"/>
    </source>
</evidence>
<keyword evidence="16" id="KW-0325">Glycoprotein</keyword>
<feature type="transmembrane region" description="Helical" evidence="20">
    <location>
        <begin position="241"/>
        <end position="265"/>
    </location>
</feature>
<dbReference type="eggNOG" id="ENOG502QRFU">
    <property type="taxonomic scope" value="Eukaryota"/>
</dbReference>
<dbReference type="FunFam" id="3.30.200.20:FF:000015">
    <property type="entry name" value="Somatic embryogenesis receptor kinase 1"/>
    <property type="match status" value="1"/>
</dbReference>
<dbReference type="Gene3D" id="1.10.510.10">
    <property type="entry name" value="Transferase(Phosphotransferase) domain 1"/>
    <property type="match status" value="1"/>
</dbReference>
<sequence length="628" mass="69092">MERNLVFWGVGLVLLVLAWMEGSAATLSPSGVNYEVVALMAIKNDLNDPYNVLENWDINSVDPCSWRMVTCSADGYVSALGLPSQSLSGTLSPGIGNLSNLQTVLLQNNAISGPIPADIGKLEKLQTLDLSNNKFSGVIPSSLGNLKNLNYLRLNNNSLSGSCPESLSNVEGLTLVDLSYNNLSGSLPKISARTFKIIGNPLICGPNAENNCSAVSPEPLSFPPDALRAQSEPGGAKSHHVAIAFGASTGSVSLIIIAVGLLLWWRHRHNQQIFFDVNDQYDPEVCLGHLKRYSFKELRSATDHFNSKNILGRGGSGIVYKGCLQDGTLVAVKRLKDYNTAGGEVQFQTEVEMISLAVHRNLLRLCGFCMTQNERLLVYPYMPNGSVASRLRDHINGKPALDWSRRKRIALGTARGLLYLHEQCDPKIIHRDVKAANILLDEDFEAVVGDFGLAKLLDHRDSHVTTAVRGTVGHIAPEYLSTGQSSEKTDVFGFGILLLELITGQKALDFGRVANQKGVMLDWVKKLHQEGKLNQMVDKCLNNNFDRVELEEMVQVALLCTQFHPSQRPKMCEVLRMLEGDGLAEKWEASQKVETPRFRSSETMPQRYSDFIEESSLVVEAMELSGPR</sequence>
<dbReference type="GO" id="GO:0005524">
    <property type="term" value="F:ATP binding"/>
    <property type="evidence" value="ECO:0007669"/>
    <property type="project" value="UniProtKB-UniRule"/>
</dbReference>
<dbReference type="PROSITE" id="PS00107">
    <property type="entry name" value="PROTEIN_KINASE_ATP"/>
    <property type="match status" value="1"/>
</dbReference>
<evidence type="ECO:0000256" key="12">
    <source>
        <dbReference type="ARBA" id="ARBA00022840"/>
    </source>
</evidence>
<dbReference type="Gene3D" id="3.30.200.20">
    <property type="entry name" value="Phosphorylase Kinase, domain 1"/>
    <property type="match status" value="1"/>
</dbReference>
<keyword evidence="7 20" id="KW-0812">Transmembrane</keyword>
<dbReference type="SUPFAM" id="SSF52058">
    <property type="entry name" value="L domain-like"/>
    <property type="match status" value="1"/>
</dbReference>
<dbReference type="InterPro" id="IPR000719">
    <property type="entry name" value="Prot_kinase_dom"/>
</dbReference>
<dbReference type="Proteomes" id="UP000189703">
    <property type="component" value="Unplaced"/>
</dbReference>
<dbReference type="GO" id="GO:0004675">
    <property type="term" value="F:transmembrane receptor protein serine/threonine kinase activity"/>
    <property type="evidence" value="ECO:0000318"/>
    <property type="project" value="GO_Central"/>
</dbReference>
<evidence type="ECO:0000259" key="22">
    <source>
        <dbReference type="PROSITE" id="PS50011"/>
    </source>
</evidence>
<dbReference type="GO" id="GO:0007165">
    <property type="term" value="P:signal transduction"/>
    <property type="evidence" value="ECO:0000318"/>
    <property type="project" value="GO_Central"/>
</dbReference>
<dbReference type="RefSeq" id="XP_010251173.1">
    <property type="nucleotide sequence ID" value="XM_010252871.2"/>
</dbReference>
<gene>
    <name evidence="24 25" type="primary">LOC104593152</name>
</gene>
<dbReference type="EC" id="2.7.11.1" evidence="3"/>
<evidence type="ECO:0000256" key="11">
    <source>
        <dbReference type="ARBA" id="ARBA00022777"/>
    </source>
</evidence>
<keyword evidence="13 20" id="KW-1133">Transmembrane helix</keyword>
<keyword evidence="5" id="KW-0433">Leucine-rich repeat</keyword>
<evidence type="ECO:0000256" key="6">
    <source>
        <dbReference type="ARBA" id="ARBA00022679"/>
    </source>
</evidence>
<dbReference type="PROSITE" id="PS50011">
    <property type="entry name" value="PROTEIN_KINASE_DOM"/>
    <property type="match status" value="1"/>
</dbReference>
<evidence type="ECO:0000256" key="5">
    <source>
        <dbReference type="ARBA" id="ARBA00022614"/>
    </source>
</evidence>
<dbReference type="InterPro" id="IPR001245">
    <property type="entry name" value="Ser-Thr/Tyr_kinase_cat_dom"/>
</dbReference>
<evidence type="ECO:0000313" key="23">
    <source>
        <dbReference type="Proteomes" id="UP000189703"/>
    </source>
</evidence>
<dbReference type="OrthoDB" id="749055at2759"/>
<dbReference type="KEGG" id="nnu:104593152"/>
<keyword evidence="15" id="KW-0675">Receptor</keyword>
<keyword evidence="12 19" id="KW-0067">ATP-binding</keyword>
<dbReference type="PANTHER" id="PTHR47988">
    <property type="entry name" value="SOMATIC EMBRYOGENESIS RECEPTOR KINASE 1"/>
    <property type="match status" value="1"/>
</dbReference>
<dbReference type="InterPro" id="IPR032675">
    <property type="entry name" value="LRR_dom_sf"/>
</dbReference>
<dbReference type="AlphaFoldDB" id="A0A1U7ZI43"/>
<keyword evidence="11 24" id="KW-0418">Kinase</keyword>
<accession>A0A1U7ZI43</accession>
<keyword evidence="9" id="KW-0677">Repeat</keyword>
<dbReference type="Pfam" id="PF07714">
    <property type="entry name" value="PK_Tyr_Ser-Thr"/>
    <property type="match status" value="1"/>
</dbReference>
<evidence type="ECO:0000256" key="9">
    <source>
        <dbReference type="ARBA" id="ARBA00022737"/>
    </source>
</evidence>
<dbReference type="InterPro" id="IPR013210">
    <property type="entry name" value="LRR_N_plant-typ"/>
</dbReference>
<comment type="catalytic activity">
    <reaction evidence="18">
        <text>L-seryl-[protein] + ATP = O-phospho-L-seryl-[protein] + ADP + H(+)</text>
        <dbReference type="Rhea" id="RHEA:17989"/>
        <dbReference type="Rhea" id="RHEA-COMP:9863"/>
        <dbReference type="Rhea" id="RHEA-COMP:11604"/>
        <dbReference type="ChEBI" id="CHEBI:15378"/>
        <dbReference type="ChEBI" id="CHEBI:29999"/>
        <dbReference type="ChEBI" id="CHEBI:30616"/>
        <dbReference type="ChEBI" id="CHEBI:83421"/>
        <dbReference type="ChEBI" id="CHEBI:456216"/>
        <dbReference type="EC" id="2.7.11.1"/>
    </reaction>
</comment>
<dbReference type="InterPro" id="IPR008271">
    <property type="entry name" value="Ser/Thr_kinase_AS"/>
</dbReference>
<organism evidence="23 24">
    <name type="scientific">Nelumbo nucifera</name>
    <name type="common">Sacred lotus</name>
    <dbReference type="NCBI Taxonomy" id="4432"/>
    <lineage>
        <taxon>Eukaryota</taxon>
        <taxon>Viridiplantae</taxon>
        <taxon>Streptophyta</taxon>
        <taxon>Embryophyta</taxon>
        <taxon>Tracheophyta</taxon>
        <taxon>Spermatophyta</taxon>
        <taxon>Magnoliopsida</taxon>
        <taxon>Proteales</taxon>
        <taxon>Nelumbonaceae</taxon>
        <taxon>Nelumbo</taxon>
    </lineage>
</organism>
<evidence type="ECO:0000256" key="21">
    <source>
        <dbReference type="SAM" id="SignalP"/>
    </source>
</evidence>
<name>A0A1U7ZI43_NELNU</name>
<evidence type="ECO:0000256" key="18">
    <source>
        <dbReference type="ARBA" id="ARBA00048679"/>
    </source>
</evidence>
<dbReference type="SUPFAM" id="SSF56112">
    <property type="entry name" value="Protein kinase-like (PK-like)"/>
    <property type="match status" value="1"/>
</dbReference>
<proteinExistence type="inferred from homology"/>
<evidence type="ECO:0000313" key="25">
    <source>
        <dbReference type="RefSeq" id="XP_010251174.1"/>
    </source>
</evidence>
<evidence type="ECO:0000256" key="13">
    <source>
        <dbReference type="ARBA" id="ARBA00022989"/>
    </source>
</evidence>
<evidence type="ECO:0000313" key="24">
    <source>
        <dbReference type="RefSeq" id="XP_010251173.1"/>
    </source>
</evidence>
<protein>
    <recommendedName>
        <fullName evidence="3">non-specific serine/threonine protein kinase</fullName>
        <ecNumber evidence="3">2.7.11.1</ecNumber>
    </recommendedName>
</protein>
<feature type="domain" description="Protein kinase" evidence="22">
    <location>
        <begin position="305"/>
        <end position="559"/>
    </location>
</feature>
<evidence type="ECO:0000256" key="8">
    <source>
        <dbReference type="ARBA" id="ARBA00022729"/>
    </source>
</evidence>
<evidence type="ECO:0000256" key="10">
    <source>
        <dbReference type="ARBA" id="ARBA00022741"/>
    </source>
</evidence>
<dbReference type="GeneID" id="104593152"/>
<feature type="chain" id="PRO_5010665245" description="non-specific serine/threonine protein kinase" evidence="21">
    <location>
        <begin position="25"/>
        <end position="628"/>
    </location>
</feature>
<dbReference type="GO" id="GO:0005886">
    <property type="term" value="C:plasma membrane"/>
    <property type="evidence" value="ECO:0000318"/>
    <property type="project" value="GO_Central"/>
</dbReference>
<evidence type="ECO:0000256" key="2">
    <source>
        <dbReference type="ARBA" id="ARBA00008684"/>
    </source>
</evidence>
<dbReference type="Pfam" id="PF00560">
    <property type="entry name" value="LRR_1"/>
    <property type="match status" value="1"/>
</dbReference>
<evidence type="ECO:0000256" key="1">
    <source>
        <dbReference type="ARBA" id="ARBA00004167"/>
    </source>
</evidence>
<keyword evidence="14 20" id="KW-0472">Membrane</keyword>
<dbReference type="SMART" id="SM00220">
    <property type="entry name" value="S_TKc"/>
    <property type="match status" value="1"/>
</dbReference>
<evidence type="ECO:0000256" key="4">
    <source>
        <dbReference type="ARBA" id="ARBA00022527"/>
    </source>
</evidence>
<keyword evidence="4" id="KW-0723">Serine/threonine-protein kinase</keyword>
<dbReference type="PROSITE" id="PS00108">
    <property type="entry name" value="PROTEIN_KINASE_ST"/>
    <property type="match status" value="1"/>
</dbReference>
<evidence type="ECO:0000256" key="20">
    <source>
        <dbReference type="SAM" id="Phobius"/>
    </source>
</evidence>
<evidence type="ECO:0000256" key="17">
    <source>
        <dbReference type="ARBA" id="ARBA00047899"/>
    </source>
</evidence>
<dbReference type="InterPro" id="IPR001611">
    <property type="entry name" value="Leu-rich_rpt"/>
</dbReference>
<keyword evidence="10 19" id="KW-0547">Nucleotide-binding</keyword>
<feature type="binding site" evidence="19">
    <location>
        <position position="333"/>
    </location>
    <ligand>
        <name>ATP</name>
        <dbReference type="ChEBI" id="CHEBI:30616"/>
    </ligand>
</feature>
<dbReference type="RefSeq" id="XP_010251174.1">
    <property type="nucleotide sequence ID" value="XM_010252872.2"/>
</dbReference>
<dbReference type="Pfam" id="PF08263">
    <property type="entry name" value="LRRNT_2"/>
    <property type="match status" value="1"/>
</dbReference>
<dbReference type="FunFam" id="3.80.10.10:FF:000021">
    <property type="entry name" value="Putative LRR receptor-like serine/threonine-protein kinase"/>
    <property type="match status" value="1"/>
</dbReference>
<keyword evidence="23" id="KW-1185">Reference proteome</keyword>
<evidence type="ECO:0000256" key="16">
    <source>
        <dbReference type="ARBA" id="ARBA00023180"/>
    </source>
</evidence>
<dbReference type="OMA" id="MESCYAS"/>
<keyword evidence="8 21" id="KW-0732">Signal</keyword>
<evidence type="ECO:0000256" key="15">
    <source>
        <dbReference type="ARBA" id="ARBA00023170"/>
    </source>
</evidence>
<comment type="subcellular location">
    <subcellularLocation>
        <location evidence="1">Membrane</location>
        <topology evidence="1">Single-pass membrane protein</topology>
    </subcellularLocation>
</comment>
<evidence type="ECO:0000256" key="3">
    <source>
        <dbReference type="ARBA" id="ARBA00012513"/>
    </source>
</evidence>
<dbReference type="GO" id="GO:0048638">
    <property type="term" value="P:regulation of developmental growth"/>
    <property type="evidence" value="ECO:0007669"/>
    <property type="project" value="UniProtKB-ARBA"/>
</dbReference>
<dbReference type="FunFam" id="1.10.510.10:FF:000016">
    <property type="entry name" value="Somatic embryogenesis receptor-like kinase 1"/>
    <property type="match status" value="1"/>
</dbReference>
<dbReference type="InterPro" id="IPR011009">
    <property type="entry name" value="Kinase-like_dom_sf"/>
</dbReference>
<feature type="signal peptide" evidence="21">
    <location>
        <begin position="1"/>
        <end position="24"/>
    </location>
</feature>